<reference evidence="2 3" key="1">
    <citation type="submission" date="2018-02" db="EMBL/GenBank/DDBJ databases">
        <title>Draft genome of wild Prunus yedoensis var. nudiflora.</title>
        <authorList>
            <person name="Baek S."/>
            <person name="Kim J.-H."/>
            <person name="Choi K."/>
            <person name="Kim G.-B."/>
            <person name="Cho A."/>
            <person name="Jang H."/>
            <person name="Shin C.-H."/>
            <person name="Yu H.-J."/>
            <person name="Mun J.-H."/>
        </authorList>
    </citation>
    <scope>NUCLEOTIDE SEQUENCE [LARGE SCALE GENOMIC DNA]</scope>
    <source>
        <strain evidence="3">cv. Jeju island</strain>
        <tissue evidence="2">Leaf</tissue>
    </source>
</reference>
<evidence type="ECO:0000313" key="2">
    <source>
        <dbReference type="EMBL" id="PQQ09923.1"/>
    </source>
</evidence>
<gene>
    <name evidence="2" type="ORF">Pyn_38470</name>
</gene>
<comment type="caution">
    <text evidence="2">The sequence shown here is derived from an EMBL/GenBank/DDBJ whole genome shotgun (WGS) entry which is preliminary data.</text>
</comment>
<proteinExistence type="predicted"/>
<dbReference type="EMBL" id="PJQY01000566">
    <property type="protein sequence ID" value="PQQ09923.1"/>
    <property type="molecule type" value="Genomic_DNA"/>
</dbReference>
<evidence type="ECO:0000313" key="3">
    <source>
        <dbReference type="Proteomes" id="UP000250321"/>
    </source>
</evidence>
<keyword evidence="3" id="KW-1185">Reference proteome</keyword>
<organism evidence="2 3">
    <name type="scientific">Prunus yedoensis var. nudiflora</name>
    <dbReference type="NCBI Taxonomy" id="2094558"/>
    <lineage>
        <taxon>Eukaryota</taxon>
        <taxon>Viridiplantae</taxon>
        <taxon>Streptophyta</taxon>
        <taxon>Embryophyta</taxon>
        <taxon>Tracheophyta</taxon>
        <taxon>Spermatophyta</taxon>
        <taxon>Magnoliopsida</taxon>
        <taxon>eudicotyledons</taxon>
        <taxon>Gunneridae</taxon>
        <taxon>Pentapetalae</taxon>
        <taxon>rosids</taxon>
        <taxon>fabids</taxon>
        <taxon>Rosales</taxon>
        <taxon>Rosaceae</taxon>
        <taxon>Amygdaloideae</taxon>
        <taxon>Amygdaleae</taxon>
        <taxon>Prunus</taxon>
    </lineage>
</organism>
<name>A0A314YT90_PRUYE</name>
<protein>
    <submittedName>
        <fullName evidence="2">Uncharacterized protein</fullName>
    </submittedName>
</protein>
<dbReference type="Proteomes" id="UP000250321">
    <property type="component" value="Unassembled WGS sequence"/>
</dbReference>
<sequence length="132" mass="15273">MSIYLKLSDFLRYISSSGNCNETRVKHSRFTDSSTSTIRAMQSITSMDLRLELETLNRESSKEHAASDKDSMEGHSRIKEERAWLSKKTLVRDMVFKEGRRLRLVLRDMHAVKRQPTIQSIPIQLTNSEADI</sequence>
<accession>A0A314YT90</accession>
<evidence type="ECO:0000256" key="1">
    <source>
        <dbReference type="SAM" id="MobiDB-lite"/>
    </source>
</evidence>
<feature type="region of interest" description="Disordered" evidence="1">
    <location>
        <begin position="57"/>
        <end position="78"/>
    </location>
</feature>
<dbReference type="AlphaFoldDB" id="A0A314YT90"/>